<organism evidence="2 3">
    <name type="scientific">Phaeovulum veldkampii DSM 11550</name>
    <dbReference type="NCBI Taxonomy" id="1185920"/>
    <lineage>
        <taxon>Bacteria</taxon>
        <taxon>Pseudomonadati</taxon>
        <taxon>Pseudomonadota</taxon>
        <taxon>Alphaproteobacteria</taxon>
        <taxon>Rhodobacterales</taxon>
        <taxon>Paracoccaceae</taxon>
        <taxon>Phaeovulum</taxon>
    </lineage>
</organism>
<dbReference type="Gene3D" id="2.40.33.20">
    <property type="entry name" value="PK beta-barrel domain-like"/>
    <property type="match status" value="1"/>
</dbReference>
<proteinExistence type="predicted"/>
<dbReference type="OrthoDB" id="581532at2"/>
<dbReference type="InterPro" id="IPR011037">
    <property type="entry name" value="Pyrv_Knase-like_insert_dom_sf"/>
</dbReference>
<dbReference type="GO" id="GO:0030170">
    <property type="term" value="F:pyridoxal phosphate binding"/>
    <property type="evidence" value="ECO:0007669"/>
    <property type="project" value="InterPro"/>
</dbReference>
<keyword evidence="3" id="KW-1185">Reference proteome</keyword>
<dbReference type="Pfam" id="PF03473">
    <property type="entry name" value="MOSC"/>
    <property type="match status" value="1"/>
</dbReference>
<evidence type="ECO:0000313" key="3">
    <source>
        <dbReference type="Proteomes" id="UP000241899"/>
    </source>
</evidence>
<dbReference type="PROSITE" id="PS51340">
    <property type="entry name" value="MOSC"/>
    <property type="match status" value="1"/>
</dbReference>
<sequence length="250" mass="26959">MTPHLAHILRHPIKAIGVEEISSAPLTEGRALALDRVWAVAHQAAKFTGQPVGWQAKMNFLRGVAGPELMAITAQVAGTAVTLTHPRAGRITVDLARPDDQARLIDWLRPLWPAGRPAASHVVQVPDQALTDVPEPWVSVLSLTSLRALEARVGRALSIHRFRGNLWVEGWAVDAERALTGRRLRIGTAVLEVTEPITRCRATCVNPATGQEDCELLESLEAAFGDKDFGLYARVVTGGTIATGAAVEIM</sequence>
<dbReference type="InterPro" id="IPR005302">
    <property type="entry name" value="MoCF_Sase_C"/>
</dbReference>
<dbReference type="Proteomes" id="UP000241899">
    <property type="component" value="Unassembled WGS sequence"/>
</dbReference>
<feature type="domain" description="MOSC" evidence="1">
    <location>
        <begin position="105"/>
        <end position="250"/>
    </location>
</feature>
<dbReference type="GO" id="GO:0030151">
    <property type="term" value="F:molybdenum ion binding"/>
    <property type="evidence" value="ECO:0007669"/>
    <property type="project" value="InterPro"/>
</dbReference>
<protein>
    <recommendedName>
        <fullName evidence="1">MOSC domain-containing protein</fullName>
    </recommendedName>
</protein>
<evidence type="ECO:0000313" key="2">
    <source>
        <dbReference type="EMBL" id="PTE18192.1"/>
    </source>
</evidence>
<dbReference type="RefSeq" id="WP_107324367.1">
    <property type="nucleotide sequence ID" value="NZ_NHSP01000047.1"/>
</dbReference>
<dbReference type="GO" id="GO:0003824">
    <property type="term" value="F:catalytic activity"/>
    <property type="evidence" value="ECO:0007669"/>
    <property type="project" value="InterPro"/>
</dbReference>
<dbReference type="InterPro" id="IPR052716">
    <property type="entry name" value="MOSC_domain"/>
</dbReference>
<dbReference type="Pfam" id="PF03476">
    <property type="entry name" value="MOSC_N"/>
    <property type="match status" value="1"/>
</dbReference>
<dbReference type="EMBL" id="PZKF01000009">
    <property type="protein sequence ID" value="PTE18192.1"/>
    <property type="molecule type" value="Genomic_DNA"/>
</dbReference>
<gene>
    <name evidence="2" type="ORF">C5F46_05535</name>
</gene>
<comment type="caution">
    <text evidence="2">The sequence shown here is derived from an EMBL/GenBank/DDBJ whole genome shotgun (WGS) entry which is preliminary data.</text>
</comment>
<name>A0A2T4JJY7_9RHOB</name>
<reference evidence="2 3" key="1">
    <citation type="submission" date="2018-03" db="EMBL/GenBank/DDBJ databases">
        <title>Rhodobacter veldkampii.</title>
        <authorList>
            <person name="Meyer T.E."/>
            <person name="Miller S."/>
            <person name="Lodha T."/>
            <person name="Gandham S."/>
            <person name="Chintalapati S."/>
            <person name="Chintalapati V.R."/>
        </authorList>
    </citation>
    <scope>NUCLEOTIDE SEQUENCE [LARGE SCALE GENOMIC DNA]</scope>
    <source>
        <strain evidence="2 3">DSM 11550</strain>
    </source>
</reference>
<dbReference type="PANTHER" id="PTHR36930:SF1">
    <property type="entry name" value="MOSC DOMAIN-CONTAINING PROTEIN"/>
    <property type="match status" value="1"/>
</dbReference>
<evidence type="ECO:0000259" key="1">
    <source>
        <dbReference type="PROSITE" id="PS51340"/>
    </source>
</evidence>
<dbReference type="SUPFAM" id="SSF50800">
    <property type="entry name" value="PK beta-barrel domain-like"/>
    <property type="match status" value="1"/>
</dbReference>
<accession>A0A2T4JJY7</accession>
<dbReference type="InterPro" id="IPR005303">
    <property type="entry name" value="MOCOS_middle"/>
</dbReference>
<dbReference type="AlphaFoldDB" id="A0A2T4JJY7"/>
<dbReference type="PANTHER" id="PTHR36930">
    <property type="entry name" value="METAL-SULFUR CLUSTER BIOSYNTHESIS PROTEINS YUAD-RELATED"/>
    <property type="match status" value="1"/>
</dbReference>